<dbReference type="PANTHER" id="PTHR10075">
    <property type="entry name" value="BASIGIN RELATED"/>
    <property type="match status" value="1"/>
</dbReference>
<reference evidence="6 7" key="1">
    <citation type="submission" date="2022-05" db="EMBL/GenBank/DDBJ databases">
        <authorList>
            <consortium name="Genoscope - CEA"/>
            <person name="William W."/>
        </authorList>
    </citation>
    <scope>NUCLEOTIDE SEQUENCE [LARGE SCALE GENOMIC DNA]</scope>
</reference>
<feature type="domain" description="Ig-like" evidence="5">
    <location>
        <begin position="1"/>
        <end position="91"/>
    </location>
</feature>
<dbReference type="InterPro" id="IPR007110">
    <property type="entry name" value="Ig-like_dom"/>
</dbReference>
<evidence type="ECO:0000313" key="7">
    <source>
        <dbReference type="Proteomes" id="UP001159427"/>
    </source>
</evidence>
<evidence type="ECO:0000259" key="5">
    <source>
        <dbReference type="PROSITE" id="PS50835"/>
    </source>
</evidence>
<dbReference type="SUPFAM" id="SSF48726">
    <property type="entry name" value="Immunoglobulin"/>
    <property type="match status" value="1"/>
</dbReference>
<keyword evidence="7" id="KW-1185">Reference proteome</keyword>
<dbReference type="Pfam" id="PF07679">
    <property type="entry name" value="I-set"/>
    <property type="match status" value="1"/>
</dbReference>
<keyword evidence="2" id="KW-0067">ATP-binding</keyword>
<dbReference type="Gene3D" id="2.60.40.10">
    <property type="entry name" value="Immunoglobulins"/>
    <property type="match status" value="1"/>
</dbReference>
<keyword evidence="4" id="KW-0812">Transmembrane</keyword>
<dbReference type="Proteomes" id="UP001159427">
    <property type="component" value="Unassembled WGS sequence"/>
</dbReference>
<keyword evidence="2" id="KW-0547">Nucleotide-binding</keyword>
<dbReference type="EMBL" id="CALNXI010003409">
    <property type="protein sequence ID" value="CAH3193178.1"/>
    <property type="molecule type" value="Genomic_DNA"/>
</dbReference>
<protein>
    <recommendedName>
        <fullName evidence="5">Ig-like domain-containing protein</fullName>
    </recommendedName>
</protein>
<comment type="caution">
    <text evidence="6">The sequence shown here is derived from an EMBL/GenBank/DDBJ whole genome shotgun (WGS) entry which is preliminary data.</text>
</comment>
<keyword evidence="4" id="KW-1133">Transmembrane helix</keyword>
<dbReference type="SMART" id="SM00409">
    <property type="entry name" value="IG"/>
    <property type="match status" value="1"/>
</dbReference>
<dbReference type="Gene3D" id="3.30.200.20">
    <property type="entry name" value="Phosphorylase Kinase, domain 1"/>
    <property type="match status" value="1"/>
</dbReference>
<dbReference type="InterPro" id="IPR013783">
    <property type="entry name" value="Ig-like_fold"/>
</dbReference>
<dbReference type="InterPro" id="IPR003598">
    <property type="entry name" value="Ig_sub2"/>
</dbReference>
<evidence type="ECO:0000256" key="3">
    <source>
        <dbReference type="SAM" id="MobiDB-lite"/>
    </source>
</evidence>
<dbReference type="CDD" id="cd00096">
    <property type="entry name" value="Ig"/>
    <property type="match status" value="1"/>
</dbReference>
<keyword evidence="1" id="KW-0393">Immunoglobulin domain</keyword>
<name>A0ABN8SNY0_9CNID</name>
<feature type="binding site" evidence="2">
    <location>
        <position position="291"/>
    </location>
    <ligand>
        <name>ATP</name>
        <dbReference type="ChEBI" id="CHEBI:30616"/>
    </ligand>
</feature>
<dbReference type="InterPro" id="IPR017441">
    <property type="entry name" value="Protein_kinase_ATP_BS"/>
</dbReference>
<dbReference type="InterPro" id="IPR036179">
    <property type="entry name" value="Ig-like_dom_sf"/>
</dbReference>
<proteinExistence type="predicted"/>
<dbReference type="PROSITE" id="PS50835">
    <property type="entry name" value="IG_LIKE"/>
    <property type="match status" value="1"/>
</dbReference>
<dbReference type="InterPro" id="IPR013098">
    <property type="entry name" value="Ig_I-set"/>
</dbReference>
<dbReference type="SMART" id="SM00408">
    <property type="entry name" value="IGc2"/>
    <property type="match status" value="1"/>
</dbReference>
<feature type="non-terminal residue" evidence="6">
    <location>
        <position position="1"/>
    </location>
</feature>
<gene>
    <name evidence="6" type="ORF">PEVE_00025350</name>
</gene>
<feature type="region of interest" description="Disordered" evidence="3">
    <location>
        <begin position="218"/>
        <end position="245"/>
    </location>
</feature>
<evidence type="ECO:0000313" key="6">
    <source>
        <dbReference type="EMBL" id="CAH3193178.1"/>
    </source>
</evidence>
<accession>A0ABN8SNY0</accession>
<dbReference type="PROSITE" id="PS00107">
    <property type="entry name" value="PROTEIN_KINASE_ATP"/>
    <property type="match status" value="1"/>
</dbReference>
<organism evidence="6 7">
    <name type="scientific">Porites evermanni</name>
    <dbReference type="NCBI Taxonomy" id="104178"/>
    <lineage>
        <taxon>Eukaryota</taxon>
        <taxon>Metazoa</taxon>
        <taxon>Cnidaria</taxon>
        <taxon>Anthozoa</taxon>
        <taxon>Hexacorallia</taxon>
        <taxon>Scleractinia</taxon>
        <taxon>Fungiina</taxon>
        <taxon>Poritidae</taxon>
        <taxon>Porites</taxon>
    </lineage>
</organism>
<evidence type="ECO:0000256" key="1">
    <source>
        <dbReference type="ARBA" id="ARBA00023319"/>
    </source>
</evidence>
<feature type="transmembrane region" description="Helical" evidence="4">
    <location>
        <begin position="111"/>
        <end position="131"/>
    </location>
</feature>
<sequence length="297" mass="32335">PTIIKAPVNQSAHIGSNVTFNCTVSGDPAPAVNWTKDDNLLPFNQKVMTNPTTGESQLVITGVRNEDIGGKYRCVASNRVGRKESKAAVLSLMVVLPEKEGRSYLLSSTSLIVGSCLGVLALVTCVVIGLLRYRRSRRAKEVNLSDIYMTYSDLDTESSLSPCRKCLCRLSGVAPPTGVDIRQITSYSPTREFSSILTPGDVPPERPPKHRRLMTQDSAYDSGGSKESISLEHDNAFDGGSTISKESEESWEIDMKRLKVSDFVLGEGEFGVVKRGTYHGYDGRSCNVAVKQLKGIP</sequence>
<evidence type="ECO:0000256" key="2">
    <source>
        <dbReference type="PROSITE-ProRule" id="PRU10141"/>
    </source>
</evidence>
<dbReference type="InterPro" id="IPR003599">
    <property type="entry name" value="Ig_sub"/>
</dbReference>
<keyword evidence="4" id="KW-0472">Membrane</keyword>
<dbReference type="PANTHER" id="PTHR10075:SF100">
    <property type="entry name" value="FASCICLIN-2"/>
    <property type="match status" value="1"/>
</dbReference>
<evidence type="ECO:0000256" key="4">
    <source>
        <dbReference type="SAM" id="Phobius"/>
    </source>
</evidence>